<dbReference type="EMBL" id="KQ459603">
    <property type="protein sequence ID" value="KPI92702.1"/>
    <property type="molecule type" value="Genomic_DNA"/>
</dbReference>
<dbReference type="AlphaFoldDB" id="A0A194PHB6"/>
<dbReference type="Proteomes" id="UP000053268">
    <property type="component" value="Unassembled WGS sequence"/>
</dbReference>
<organism evidence="1 2">
    <name type="scientific">Papilio xuthus</name>
    <name type="common">Asian swallowtail butterfly</name>
    <dbReference type="NCBI Taxonomy" id="66420"/>
    <lineage>
        <taxon>Eukaryota</taxon>
        <taxon>Metazoa</taxon>
        <taxon>Ecdysozoa</taxon>
        <taxon>Arthropoda</taxon>
        <taxon>Hexapoda</taxon>
        <taxon>Insecta</taxon>
        <taxon>Pterygota</taxon>
        <taxon>Neoptera</taxon>
        <taxon>Endopterygota</taxon>
        <taxon>Lepidoptera</taxon>
        <taxon>Glossata</taxon>
        <taxon>Ditrysia</taxon>
        <taxon>Papilionoidea</taxon>
        <taxon>Papilionidae</taxon>
        <taxon>Papilioninae</taxon>
        <taxon>Papilio</taxon>
    </lineage>
</organism>
<evidence type="ECO:0000313" key="2">
    <source>
        <dbReference type="Proteomes" id="UP000053268"/>
    </source>
</evidence>
<sequence>MRLDDLTVRFDPKPLPLLNCRPVPIPPTQRPTTTPRLFRRRVVLLGSAAEDKPQRGARCGRGEAAAPTTRMRRALFTVTSPPSQFIHDRRARTPCRHVSCANFLE</sequence>
<protein>
    <submittedName>
        <fullName evidence="1">Uncharacterized protein</fullName>
    </submittedName>
</protein>
<gene>
    <name evidence="1" type="ORF">RR46_13923</name>
</gene>
<accession>A0A194PHB6</accession>
<proteinExistence type="predicted"/>
<keyword evidence="2" id="KW-1185">Reference proteome</keyword>
<name>A0A194PHB6_PAPXU</name>
<evidence type="ECO:0000313" key="1">
    <source>
        <dbReference type="EMBL" id="KPI92702.1"/>
    </source>
</evidence>
<reference evidence="1 2" key="1">
    <citation type="journal article" date="2015" name="Nat. Commun.">
        <title>Outbred genome sequencing and CRISPR/Cas9 gene editing in butterflies.</title>
        <authorList>
            <person name="Li X."/>
            <person name="Fan D."/>
            <person name="Zhang W."/>
            <person name="Liu G."/>
            <person name="Zhang L."/>
            <person name="Zhao L."/>
            <person name="Fang X."/>
            <person name="Chen L."/>
            <person name="Dong Y."/>
            <person name="Chen Y."/>
            <person name="Ding Y."/>
            <person name="Zhao R."/>
            <person name="Feng M."/>
            <person name="Zhu Y."/>
            <person name="Feng Y."/>
            <person name="Jiang X."/>
            <person name="Zhu D."/>
            <person name="Xiang H."/>
            <person name="Feng X."/>
            <person name="Li S."/>
            <person name="Wang J."/>
            <person name="Zhang G."/>
            <person name="Kronforst M.R."/>
            <person name="Wang W."/>
        </authorList>
    </citation>
    <scope>NUCLEOTIDE SEQUENCE [LARGE SCALE GENOMIC DNA]</scope>
    <source>
        <strain evidence="1">Ya'a_city_454_Px</strain>
        <tissue evidence="1">Whole body</tissue>
    </source>
</reference>